<comment type="cofactor">
    <cofactor evidence="1">
        <name>FMN</name>
        <dbReference type="ChEBI" id="CHEBI:58210"/>
    </cofactor>
</comment>
<dbReference type="GO" id="GO:0017150">
    <property type="term" value="F:tRNA dihydrouridine synthase activity"/>
    <property type="evidence" value="ECO:0007669"/>
    <property type="project" value="InterPro"/>
</dbReference>
<evidence type="ECO:0000256" key="5">
    <source>
        <dbReference type="ARBA" id="ARBA00022630"/>
    </source>
</evidence>
<dbReference type="Gene3D" id="1.10.1200.80">
    <property type="entry name" value="Putative flavin oxidoreducatase, domain 2"/>
    <property type="match status" value="1"/>
</dbReference>
<dbReference type="Gene3D" id="3.20.20.70">
    <property type="entry name" value="Aldolase class I"/>
    <property type="match status" value="1"/>
</dbReference>
<dbReference type="Proteomes" id="UP000460221">
    <property type="component" value="Unassembled WGS sequence"/>
</dbReference>
<feature type="region of interest" description="Disordered" evidence="12">
    <location>
        <begin position="376"/>
        <end position="424"/>
    </location>
</feature>
<dbReference type="EMBL" id="WLYK01000008">
    <property type="protein sequence ID" value="MTD16129.1"/>
    <property type="molecule type" value="Genomic_DNA"/>
</dbReference>
<feature type="region of interest" description="Disordered" evidence="12">
    <location>
        <begin position="1"/>
        <end position="28"/>
    </location>
</feature>
<dbReference type="NCBIfam" id="TIGR00737">
    <property type="entry name" value="nifR3_yhdG"/>
    <property type="match status" value="1"/>
</dbReference>
<comment type="similarity">
    <text evidence="3">Belongs to the Dus family.</text>
</comment>
<evidence type="ECO:0000256" key="2">
    <source>
        <dbReference type="ARBA" id="ARBA00002790"/>
    </source>
</evidence>
<dbReference type="PANTHER" id="PTHR45846:SF1">
    <property type="entry name" value="TRNA-DIHYDROURIDINE(47) SYNTHASE [NAD(P)(+)]-LIKE"/>
    <property type="match status" value="1"/>
</dbReference>
<protein>
    <recommendedName>
        <fullName evidence="4">Probable tRNA-dihydrouridine synthase</fullName>
    </recommendedName>
</protein>
<reference evidence="14 15" key="1">
    <citation type="submission" date="2019-11" db="EMBL/GenBank/DDBJ databases">
        <authorList>
            <person name="Jiang L.-Q."/>
        </authorList>
    </citation>
    <scope>NUCLEOTIDE SEQUENCE [LARGE SCALE GENOMIC DNA]</scope>
    <source>
        <strain evidence="14 15">YIM 132087</strain>
    </source>
</reference>
<evidence type="ECO:0000256" key="10">
    <source>
        <dbReference type="ARBA" id="ARBA00048205"/>
    </source>
</evidence>
<keyword evidence="15" id="KW-1185">Reference proteome</keyword>
<keyword evidence="7" id="KW-0819">tRNA processing</keyword>
<evidence type="ECO:0000256" key="3">
    <source>
        <dbReference type="ARBA" id="ARBA00009542"/>
    </source>
</evidence>
<evidence type="ECO:0000313" key="15">
    <source>
        <dbReference type="Proteomes" id="UP000460221"/>
    </source>
</evidence>
<comment type="catalytic activity">
    <reaction evidence="10">
        <text>a 5,6-dihydrouridine in tRNA + NADP(+) = a uridine in tRNA + NADPH + H(+)</text>
        <dbReference type="Rhea" id="RHEA:23624"/>
        <dbReference type="Rhea" id="RHEA-COMP:13339"/>
        <dbReference type="Rhea" id="RHEA-COMP:13887"/>
        <dbReference type="ChEBI" id="CHEBI:15378"/>
        <dbReference type="ChEBI" id="CHEBI:57783"/>
        <dbReference type="ChEBI" id="CHEBI:58349"/>
        <dbReference type="ChEBI" id="CHEBI:65315"/>
        <dbReference type="ChEBI" id="CHEBI:74443"/>
    </reaction>
</comment>
<evidence type="ECO:0000256" key="6">
    <source>
        <dbReference type="ARBA" id="ARBA00022643"/>
    </source>
</evidence>
<dbReference type="PROSITE" id="PS01136">
    <property type="entry name" value="UPF0034"/>
    <property type="match status" value="1"/>
</dbReference>
<sequence>MRDNDRVSTTLDHPTGTAPTAPAAPPAAAPLMFGPHQVWPPVVLAPMAGITNASFRGLCRESGEAGRDAALAAGAVPPPGGAAATTSAGLYVCEMITTRALVARDRKTMEMIRFGEQERPRSLQLYGVDPEVVGAAVRMIVDEDLADHIDLNFGCPVPKVTRKGGGSALPYKRKLFTSILRTAVREAGPVPVTIKMRIGIDPEHITYLDAGRIAQDEGVVAVALHGRTAIQHYSGTADWSAIARLKETVTDIPVLGNGDIFAASDALDMVRETGCDGVVVGRGCQGRPWLFAELAAAFAGTPAPVPPTLGEVAAVLRRHAELLCEEMGADRGIRDLRKHIAWYLKGFAAGSDLRRELGMVHSLDQLDELLARLDHDQEFPPGAEGPRGRQGSPQRKVVLPYGWLDDPDEDVVPDADAELDTSGG</sequence>
<dbReference type="CDD" id="cd02801">
    <property type="entry name" value="DUS_like_FMN"/>
    <property type="match status" value="1"/>
</dbReference>
<name>A0A7K1FRZ9_9ACTN</name>
<evidence type="ECO:0000256" key="11">
    <source>
        <dbReference type="ARBA" id="ARBA00048802"/>
    </source>
</evidence>
<feature type="compositionally biased region" description="Acidic residues" evidence="12">
    <location>
        <begin position="405"/>
        <end position="424"/>
    </location>
</feature>
<accession>A0A7K1FRZ9</accession>
<dbReference type="GO" id="GO:0003723">
    <property type="term" value="F:RNA binding"/>
    <property type="evidence" value="ECO:0007669"/>
    <property type="project" value="TreeGrafter"/>
</dbReference>
<evidence type="ECO:0000256" key="1">
    <source>
        <dbReference type="ARBA" id="ARBA00001917"/>
    </source>
</evidence>
<evidence type="ECO:0000313" key="14">
    <source>
        <dbReference type="EMBL" id="MTD16129.1"/>
    </source>
</evidence>
<dbReference type="GO" id="GO:0050660">
    <property type="term" value="F:flavin adenine dinucleotide binding"/>
    <property type="evidence" value="ECO:0007669"/>
    <property type="project" value="InterPro"/>
</dbReference>
<proteinExistence type="inferred from homology"/>
<keyword evidence="8" id="KW-0521">NADP</keyword>
<dbReference type="Pfam" id="PF01207">
    <property type="entry name" value="Dus"/>
    <property type="match status" value="1"/>
</dbReference>
<feature type="domain" description="DUS-like FMN-binding" evidence="13">
    <location>
        <begin position="44"/>
        <end position="368"/>
    </location>
</feature>
<comment type="caution">
    <text evidence="14">The sequence shown here is derived from an EMBL/GenBank/DDBJ whole genome shotgun (WGS) entry which is preliminary data.</text>
</comment>
<dbReference type="PANTHER" id="PTHR45846">
    <property type="entry name" value="TRNA-DIHYDROURIDINE(47) SYNTHASE [NAD(P)(+)]-LIKE"/>
    <property type="match status" value="1"/>
</dbReference>
<dbReference type="InterPro" id="IPR024036">
    <property type="entry name" value="tRNA-dHydroUridine_Synthase_C"/>
</dbReference>
<dbReference type="InterPro" id="IPR004652">
    <property type="entry name" value="DusB-like"/>
</dbReference>
<evidence type="ECO:0000256" key="12">
    <source>
        <dbReference type="SAM" id="MobiDB-lite"/>
    </source>
</evidence>
<dbReference type="RefSeq" id="WP_154770093.1">
    <property type="nucleotide sequence ID" value="NZ_WLYK01000008.1"/>
</dbReference>
<evidence type="ECO:0000256" key="8">
    <source>
        <dbReference type="ARBA" id="ARBA00022857"/>
    </source>
</evidence>
<gene>
    <name evidence="14" type="primary">dusB</name>
    <name evidence="14" type="ORF">GIS00_19505</name>
</gene>
<keyword evidence="6" id="KW-0288">FMN</keyword>
<dbReference type="InterPro" id="IPR013785">
    <property type="entry name" value="Aldolase_TIM"/>
</dbReference>
<keyword evidence="9" id="KW-0560">Oxidoreductase</keyword>
<evidence type="ECO:0000256" key="7">
    <source>
        <dbReference type="ARBA" id="ARBA00022694"/>
    </source>
</evidence>
<dbReference type="SUPFAM" id="SSF51395">
    <property type="entry name" value="FMN-linked oxidoreductases"/>
    <property type="match status" value="1"/>
</dbReference>
<evidence type="ECO:0000256" key="4">
    <source>
        <dbReference type="ARBA" id="ARBA00014272"/>
    </source>
</evidence>
<keyword evidence="5" id="KW-0285">Flavoprotein</keyword>
<comment type="catalytic activity">
    <reaction evidence="11">
        <text>a 5,6-dihydrouridine in tRNA + NAD(+) = a uridine in tRNA + NADH + H(+)</text>
        <dbReference type="Rhea" id="RHEA:54452"/>
        <dbReference type="Rhea" id="RHEA-COMP:13339"/>
        <dbReference type="Rhea" id="RHEA-COMP:13887"/>
        <dbReference type="ChEBI" id="CHEBI:15378"/>
        <dbReference type="ChEBI" id="CHEBI:57540"/>
        <dbReference type="ChEBI" id="CHEBI:57945"/>
        <dbReference type="ChEBI" id="CHEBI:65315"/>
        <dbReference type="ChEBI" id="CHEBI:74443"/>
    </reaction>
</comment>
<dbReference type="InterPro" id="IPR035587">
    <property type="entry name" value="DUS-like_FMN-bd"/>
</dbReference>
<dbReference type="AlphaFoldDB" id="A0A7K1FRZ9"/>
<organism evidence="14 15">
    <name type="scientific">Nakamurella alba</name>
    <dbReference type="NCBI Taxonomy" id="2665158"/>
    <lineage>
        <taxon>Bacteria</taxon>
        <taxon>Bacillati</taxon>
        <taxon>Actinomycetota</taxon>
        <taxon>Actinomycetes</taxon>
        <taxon>Nakamurellales</taxon>
        <taxon>Nakamurellaceae</taxon>
        <taxon>Nakamurella</taxon>
    </lineage>
</organism>
<evidence type="ECO:0000259" key="13">
    <source>
        <dbReference type="Pfam" id="PF01207"/>
    </source>
</evidence>
<evidence type="ECO:0000256" key="9">
    <source>
        <dbReference type="ARBA" id="ARBA00023002"/>
    </source>
</evidence>
<dbReference type="InterPro" id="IPR018517">
    <property type="entry name" value="tRNA_hU_synthase_CS"/>
</dbReference>
<dbReference type="FunFam" id="1.10.1200.80:FF:000003">
    <property type="entry name" value="tRNA-dihydrouridine synthase"/>
    <property type="match status" value="1"/>
</dbReference>
<comment type="function">
    <text evidence="2">Catalyzes the synthesis of 5,6-dihydrouridine (D), a modified base found in the D-loop of most tRNAs, via the reduction of the C5-C6 double bond in target uridines.</text>
</comment>